<sequence>MPKETENLEATGEFTEQPELPAAETEEADGQTDAAWEPVSENAEDPPAEAMEAPKPKRTRRKKAAVEETDHVPAPEAPEAAPTEETLPASEEPAAGSPVSKPDPAPPRSSPILTLEAGTDVETEESLADIVWHEIHNAYRTRRMLTGRLGGLEQTDSGKTVAVADYKGFRIVIPLKEMVMGYQNNLTGDEYTAMIVRQHKLLSRMLGAEIDFVVKGIDSKTRSVVASRKEAMLKKRKIFYMDTDDAGEYRIYDGRIVQARIIAVSEKAVRIEAFGVETTVMARDLSWDWIGDARERFSVGGQVLARILSVKREDIEHISIKADVRSVSGARQDNLRLCRVQGKYAGNVTDVHKGVVYIRLANGVNAIAHSCYDRRRPGKKDDVSFVVTGIDEERGVAMGIITRIIRQNL</sequence>
<dbReference type="Proteomes" id="UP001489509">
    <property type="component" value="Unassembled WGS sequence"/>
</dbReference>
<gene>
    <name evidence="3" type="ORF">WMO26_04705</name>
</gene>
<dbReference type="EMBL" id="JBBMFD010000005">
    <property type="protein sequence ID" value="MEQ2440121.1"/>
    <property type="molecule type" value="Genomic_DNA"/>
</dbReference>
<organism evidence="3 4">
    <name type="scientific">Solibaculum intestinale</name>
    <dbReference type="NCBI Taxonomy" id="3133165"/>
    <lineage>
        <taxon>Bacteria</taxon>
        <taxon>Bacillati</taxon>
        <taxon>Bacillota</taxon>
        <taxon>Clostridia</taxon>
        <taxon>Eubacteriales</taxon>
        <taxon>Oscillospiraceae</taxon>
        <taxon>Solibaculum</taxon>
    </lineage>
</organism>
<dbReference type="PROSITE" id="PS50126">
    <property type="entry name" value="S1"/>
    <property type="match status" value="1"/>
</dbReference>
<evidence type="ECO:0000256" key="1">
    <source>
        <dbReference type="SAM" id="MobiDB-lite"/>
    </source>
</evidence>
<protein>
    <submittedName>
        <fullName evidence="3">S1 RNA-binding domain-containing protein</fullName>
    </submittedName>
</protein>
<comment type="caution">
    <text evidence="3">The sequence shown here is derived from an EMBL/GenBank/DDBJ whole genome shotgun (WGS) entry which is preliminary data.</text>
</comment>
<dbReference type="Pfam" id="PF00575">
    <property type="entry name" value="S1"/>
    <property type="match status" value="1"/>
</dbReference>
<dbReference type="InterPro" id="IPR012340">
    <property type="entry name" value="NA-bd_OB-fold"/>
</dbReference>
<reference evidence="3 4" key="1">
    <citation type="submission" date="2024-03" db="EMBL/GenBank/DDBJ databases">
        <title>Human intestinal bacterial collection.</title>
        <authorList>
            <person name="Pauvert C."/>
            <person name="Hitch T.C.A."/>
            <person name="Clavel T."/>
        </authorList>
    </citation>
    <scope>NUCLEOTIDE SEQUENCE [LARGE SCALE GENOMIC DNA]</scope>
    <source>
        <strain evidence="3 4">CLA-JM-H44</strain>
    </source>
</reference>
<evidence type="ECO:0000259" key="2">
    <source>
        <dbReference type="PROSITE" id="PS50126"/>
    </source>
</evidence>
<name>A0ABV1DYH8_9FIRM</name>
<proteinExistence type="predicted"/>
<dbReference type="Gene3D" id="2.40.50.140">
    <property type="entry name" value="Nucleic acid-binding proteins"/>
    <property type="match status" value="1"/>
</dbReference>
<feature type="compositionally biased region" description="Basic and acidic residues" evidence="1">
    <location>
        <begin position="64"/>
        <end position="73"/>
    </location>
</feature>
<keyword evidence="4" id="KW-1185">Reference proteome</keyword>
<dbReference type="RefSeq" id="WP_349218503.1">
    <property type="nucleotide sequence ID" value="NZ_JBBMFD010000005.1"/>
</dbReference>
<evidence type="ECO:0000313" key="4">
    <source>
        <dbReference type="Proteomes" id="UP001489509"/>
    </source>
</evidence>
<dbReference type="InterPro" id="IPR003029">
    <property type="entry name" value="S1_domain"/>
</dbReference>
<feature type="domain" description="S1 motif" evidence="2">
    <location>
        <begin position="254"/>
        <end position="323"/>
    </location>
</feature>
<feature type="compositionally biased region" description="Low complexity" evidence="1">
    <location>
        <begin position="77"/>
        <end position="95"/>
    </location>
</feature>
<feature type="region of interest" description="Disordered" evidence="1">
    <location>
        <begin position="1"/>
        <end position="120"/>
    </location>
</feature>
<dbReference type="SMART" id="SM00316">
    <property type="entry name" value="S1"/>
    <property type="match status" value="2"/>
</dbReference>
<evidence type="ECO:0000313" key="3">
    <source>
        <dbReference type="EMBL" id="MEQ2440121.1"/>
    </source>
</evidence>
<dbReference type="SUPFAM" id="SSF50249">
    <property type="entry name" value="Nucleic acid-binding proteins"/>
    <property type="match status" value="1"/>
</dbReference>
<accession>A0ABV1DYH8</accession>